<feature type="transmembrane region" description="Helical" evidence="8">
    <location>
        <begin position="51"/>
        <end position="82"/>
    </location>
</feature>
<feature type="transmembrane region" description="Helical" evidence="8">
    <location>
        <begin position="22"/>
        <end position="45"/>
    </location>
</feature>
<evidence type="ECO:0000256" key="6">
    <source>
        <dbReference type="ARBA" id="ARBA00023136"/>
    </source>
</evidence>
<feature type="transmembrane region" description="Helical" evidence="8">
    <location>
        <begin position="342"/>
        <end position="361"/>
    </location>
</feature>
<dbReference type="InterPro" id="IPR028362">
    <property type="entry name" value="AlgI"/>
</dbReference>
<feature type="transmembrane region" description="Helical" evidence="8">
    <location>
        <begin position="373"/>
        <end position="391"/>
    </location>
</feature>
<dbReference type="PIRSF" id="PIRSF500217">
    <property type="entry name" value="AlgI"/>
    <property type="match status" value="1"/>
</dbReference>
<dbReference type="PIRSF" id="PIRSF016636">
    <property type="entry name" value="AlgI_DltB"/>
    <property type="match status" value="1"/>
</dbReference>
<dbReference type="Proteomes" id="UP000260812">
    <property type="component" value="Unassembled WGS sequence"/>
</dbReference>
<dbReference type="EMBL" id="QVLV01000014">
    <property type="protein sequence ID" value="RGE57783.1"/>
    <property type="molecule type" value="Genomic_DNA"/>
</dbReference>
<keyword evidence="7" id="KW-0012">Acyltransferase</keyword>
<dbReference type="InterPro" id="IPR024194">
    <property type="entry name" value="Ac/AlaTfrase_AlgI/DltB"/>
</dbReference>
<dbReference type="GO" id="GO:0005886">
    <property type="term" value="C:plasma membrane"/>
    <property type="evidence" value="ECO:0007669"/>
    <property type="project" value="UniProtKB-SubCell"/>
</dbReference>
<evidence type="ECO:0000256" key="7">
    <source>
        <dbReference type="PIRNR" id="PIRNR016636"/>
    </source>
</evidence>
<keyword evidence="4 8" id="KW-0812">Transmembrane</keyword>
<reference evidence="9 10" key="1">
    <citation type="submission" date="2018-08" db="EMBL/GenBank/DDBJ databases">
        <title>A genome reference for cultivated species of the human gut microbiota.</title>
        <authorList>
            <person name="Zou Y."/>
            <person name="Xue W."/>
            <person name="Luo G."/>
        </authorList>
    </citation>
    <scope>NUCLEOTIDE SEQUENCE [LARGE SCALE GENOMIC DNA]</scope>
    <source>
        <strain evidence="9 10">TF05-5AC</strain>
    </source>
</reference>
<evidence type="ECO:0000256" key="1">
    <source>
        <dbReference type="ARBA" id="ARBA00004651"/>
    </source>
</evidence>
<feature type="transmembrane region" description="Helical" evidence="8">
    <location>
        <begin position="259"/>
        <end position="276"/>
    </location>
</feature>
<feature type="transmembrane region" description="Helical" evidence="8">
    <location>
        <begin position="107"/>
        <end position="124"/>
    </location>
</feature>
<feature type="transmembrane region" description="Helical" evidence="8">
    <location>
        <begin position="449"/>
        <end position="467"/>
    </location>
</feature>
<evidence type="ECO:0000256" key="2">
    <source>
        <dbReference type="ARBA" id="ARBA00010323"/>
    </source>
</evidence>
<evidence type="ECO:0000256" key="3">
    <source>
        <dbReference type="ARBA" id="ARBA00022475"/>
    </source>
</evidence>
<dbReference type="GO" id="GO:0016746">
    <property type="term" value="F:acyltransferase activity"/>
    <property type="evidence" value="ECO:0007669"/>
    <property type="project" value="UniProtKB-KW"/>
</dbReference>
<comment type="subcellular location">
    <subcellularLocation>
        <location evidence="1">Cell membrane</location>
        <topology evidence="1">Multi-pass membrane protein</topology>
    </subcellularLocation>
</comment>
<comment type="similarity">
    <text evidence="2 7">Belongs to the membrane-bound acyltransferase family.</text>
</comment>
<dbReference type="Pfam" id="PF03062">
    <property type="entry name" value="MBOAT"/>
    <property type="match status" value="1"/>
</dbReference>
<evidence type="ECO:0000256" key="4">
    <source>
        <dbReference type="ARBA" id="ARBA00022692"/>
    </source>
</evidence>
<dbReference type="InterPro" id="IPR051085">
    <property type="entry name" value="MB_O-acyltransferase"/>
</dbReference>
<dbReference type="PANTHER" id="PTHR13285:SF18">
    <property type="entry name" value="PROTEIN-CYSTEINE N-PALMITOYLTRANSFERASE RASP"/>
    <property type="match status" value="1"/>
</dbReference>
<accession>A0A3E3I0W1</accession>
<feature type="transmembrane region" description="Helical" evidence="8">
    <location>
        <begin position="422"/>
        <end position="442"/>
    </location>
</feature>
<comment type="caution">
    <text evidence="9">The sequence shown here is derived from an EMBL/GenBank/DDBJ whole genome shotgun (WGS) entry which is preliminary data.</text>
</comment>
<keyword evidence="6 7" id="KW-0472">Membrane</keyword>
<dbReference type="AlphaFoldDB" id="A0A3E3I0W1"/>
<dbReference type="GO" id="GO:0042121">
    <property type="term" value="P:alginic acid biosynthetic process"/>
    <property type="evidence" value="ECO:0007669"/>
    <property type="project" value="InterPro"/>
</dbReference>
<gene>
    <name evidence="9" type="ORF">DXC51_18725</name>
</gene>
<feature type="transmembrane region" description="Helical" evidence="8">
    <location>
        <begin position="318"/>
        <end position="336"/>
    </location>
</feature>
<evidence type="ECO:0000256" key="5">
    <source>
        <dbReference type="ARBA" id="ARBA00022989"/>
    </source>
</evidence>
<keyword evidence="7" id="KW-0808">Transferase</keyword>
<organism evidence="9 10">
    <name type="scientific">Eisenbergiella massiliensis</name>
    <dbReference type="NCBI Taxonomy" id="1720294"/>
    <lineage>
        <taxon>Bacteria</taxon>
        <taxon>Bacillati</taxon>
        <taxon>Bacillota</taxon>
        <taxon>Clostridia</taxon>
        <taxon>Lachnospirales</taxon>
        <taxon>Lachnospiraceae</taxon>
        <taxon>Eisenbergiella</taxon>
    </lineage>
</organism>
<keyword evidence="3 7" id="KW-1003">Cell membrane</keyword>
<evidence type="ECO:0000313" key="9">
    <source>
        <dbReference type="EMBL" id="RGE57783.1"/>
    </source>
</evidence>
<dbReference type="PANTHER" id="PTHR13285">
    <property type="entry name" value="ACYLTRANSFERASE"/>
    <property type="match status" value="1"/>
</dbReference>
<proteinExistence type="inferred from homology"/>
<protein>
    <submittedName>
        <fullName evidence="9">MBOAT family protein</fullName>
    </submittedName>
</protein>
<feature type="transmembrane region" description="Helical" evidence="8">
    <location>
        <begin position="130"/>
        <end position="147"/>
    </location>
</feature>
<dbReference type="InterPro" id="IPR004299">
    <property type="entry name" value="MBOAT_fam"/>
</dbReference>
<evidence type="ECO:0000256" key="8">
    <source>
        <dbReference type="SAM" id="Phobius"/>
    </source>
</evidence>
<sequence>MTFGVENVAGFEIGKIMSENSLVFSSLEFLFRFLPVFLVIFYLTPVKYRKIVLFIGSILMYACGEPQFVLLLLACTALNFLIGRNMRTDIESPCPHSRWRHKKQRKWLLLALATDVGVLAFFKIGNAADSNILLPLGISFYTFKMISYQMDVYRGKAEAAGSFWIFGSYICMFPQLTSGPIMRYGDAQDSLEAPRCTPQQFEEGLRLLVIGLGAKVLLADKLGLLWNDIQTIGFESISTPLAWLGAFTYSLQLYFDFEGYSLMAVGIGMMIGLPYIKNFNQPYMAVSVSDFWRRWHMTLGSWFRDYVYIPMGGNRKGLPRLVLNLCVVWLLTGLWHGGSVNFLVWGITVGVFVILEKLIYGKWLSRHSVLSHVYVWIIIPLTWVIFAVTSLKDLGIYFGRLFPFFGVGETLNPGDVFKYLSMYWWLLLGGIFFCIPAVSVWFNRHKRKWYGYALVLVIFWAAVYQLSNEANNPFMYFRF</sequence>
<name>A0A3E3I0W1_9FIRM</name>
<keyword evidence="5 8" id="KW-1133">Transmembrane helix</keyword>
<evidence type="ECO:0000313" key="10">
    <source>
        <dbReference type="Proteomes" id="UP000260812"/>
    </source>
</evidence>
<keyword evidence="10" id="KW-1185">Reference proteome</keyword>
<feature type="transmembrane region" description="Helical" evidence="8">
    <location>
        <begin position="159"/>
        <end position="176"/>
    </location>
</feature>